<evidence type="ECO:0000313" key="3">
    <source>
        <dbReference type="Proteomes" id="UP001500974"/>
    </source>
</evidence>
<feature type="transmembrane region" description="Helical" evidence="1">
    <location>
        <begin position="105"/>
        <end position="130"/>
    </location>
</feature>
<organism evidence="2 3">
    <name type="scientific">Arthrobacter parietis</name>
    <dbReference type="NCBI Taxonomy" id="271434"/>
    <lineage>
        <taxon>Bacteria</taxon>
        <taxon>Bacillati</taxon>
        <taxon>Actinomycetota</taxon>
        <taxon>Actinomycetes</taxon>
        <taxon>Micrococcales</taxon>
        <taxon>Micrococcaceae</taxon>
        <taxon>Arthrobacter</taxon>
    </lineage>
</organism>
<keyword evidence="1" id="KW-0472">Membrane</keyword>
<reference evidence="2 3" key="1">
    <citation type="journal article" date="2019" name="Int. J. Syst. Evol. Microbiol.">
        <title>The Global Catalogue of Microorganisms (GCM) 10K type strain sequencing project: providing services to taxonomists for standard genome sequencing and annotation.</title>
        <authorList>
            <consortium name="The Broad Institute Genomics Platform"/>
            <consortium name="The Broad Institute Genome Sequencing Center for Infectious Disease"/>
            <person name="Wu L."/>
            <person name="Ma J."/>
        </authorList>
    </citation>
    <scope>NUCLEOTIDE SEQUENCE [LARGE SCALE GENOMIC DNA]</scope>
    <source>
        <strain evidence="2 3">JCM 14917</strain>
    </source>
</reference>
<sequence>MRLTRNRDRRPFEQWSAVILIALLSAALWFGWFAWDTEYQYDAATGELTGPYEVWQGVAALLCGTVVIGLAYRLLHSIVALLVLPASFTLAWISTASAIDSGGLWAVGAILVAFGTTFGTAVLLGIAAAIEAVGGSLTETEPCRTT</sequence>
<evidence type="ECO:0008006" key="4">
    <source>
        <dbReference type="Google" id="ProtNLM"/>
    </source>
</evidence>
<gene>
    <name evidence="2" type="ORF">GCM10009784_22480</name>
</gene>
<keyword evidence="1" id="KW-1133">Transmembrane helix</keyword>
<keyword evidence="1" id="KW-0812">Transmembrane</keyword>
<name>A0ABN3AYW1_9MICC</name>
<comment type="caution">
    <text evidence="2">The sequence shown here is derived from an EMBL/GenBank/DDBJ whole genome shotgun (WGS) entry which is preliminary data.</text>
</comment>
<dbReference type="RefSeq" id="WP_346028328.1">
    <property type="nucleotide sequence ID" value="NZ_BAAAON010000002.1"/>
</dbReference>
<proteinExistence type="predicted"/>
<feature type="transmembrane region" description="Helical" evidence="1">
    <location>
        <begin position="12"/>
        <end position="34"/>
    </location>
</feature>
<protein>
    <recommendedName>
        <fullName evidence="4">SPW repeat-containing protein</fullName>
    </recommendedName>
</protein>
<feature type="transmembrane region" description="Helical" evidence="1">
    <location>
        <begin position="79"/>
        <end position="99"/>
    </location>
</feature>
<evidence type="ECO:0000256" key="1">
    <source>
        <dbReference type="SAM" id="Phobius"/>
    </source>
</evidence>
<dbReference type="EMBL" id="BAAAON010000002">
    <property type="protein sequence ID" value="GAA2176359.1"/>
    <property type="molecule type" value="Genomic_DNA"/>
</dbReference>
<dbReference type="Proteomes" id="UP001500974">
    <property type="component" value="Unassembled WGS sequence"/>
</dbReference>
<accession>A0ABN3AYW1</accession>
<keyword evidence="3" id="KW-1185">Reference proteome</keyword>
<feature type="transmembrane region" description="Helical" evidence="1">
    <location>
        <begin position="54"/>
        <end position="72"/>
    </location>
</feature>
<evidence type="ECO:0000313" key="2">
    <source>
        <dbReference type="EMBL" id="GAA2176359.1"/>
    </source>
</evidence>